<dbReference type="PROSITE" id="PS51257">
    <property type="entry name" value="PROKAR_LIPOPROTEIN"/>
    <property type="match status" value="1"/>
</dbReference>
<evidence type="ECO:0000313" key="15">
    <source>
        <dbReference type="Proteomes" id="UP000239494"/>
    </source>
</evidence>
<evidence type="ECO:0000256" key="5">
    <source>
        <dbReference type="ARBA" id="ARBA00022679"/>
    </source>
</evidence>
<reference evidence="14 15" key="1">
    <citation type="submission" date="2018-03" db="EMBL/GenBank/DDBJ databases">
        <title>Genomic Encyclopedia of Archaeal and Bacterial Type Strains, Phase II (KMG-II): from individual species to whole genera.</title>
        <authorList>
            <person name="Goeker M."/>
        </authorList>
    </citation>
    <scope>NUCLEOTIDE SEQUENCE [LARGE SCALE GENOMIC DNA]</scope>
    <source>
        <strain evidence="14 15">DSM 44720</strain>
    </source>
</reference>
<evidence type="ECO:0000256" key="2">
    <source>
        <dbReference type="ARBA" id="ARBA00004236"/>
    </source>
</evidence>
<evidence type="ECO:0000256" key="10">
    <source>
        <dbReference type="ARBA" id="ARBA00023136"/>
    </source>
</evidence>
<feature type="transmembrane region" description="Helical" evidence="11">
    <location>
        <begin position="85"/>
        <end position="107"/>
    </location>
</feature>
<dbReference type="InterPro" id="IPR036097">
    <property type="entry name" value="HisK_dim/P_sf"/>
</dbReference>
<evidence type="ECO:0000256" key="4">
    <source>
        <dbReference type="ARBA" id="ARBA00022553"/>
    </source>
</evidence>
<dbReference type="Pfam" id="PF00672">
    <property type="entry name" value="HAMP"/>
    <property type="match status" value="1"/>
</dbReference>
<organism evidence="14 15">
    <name type="scientific">Umezawaea tangerina</name>
    <dbReference type="NCBI Taxonomy" id="84725"/>
    <lineage>
        <taxon>Bacteria</taxon>
        <taxon>Bacillati</taxon>
        <taxon>Actinomycetota</taxon>
        <taxon>Actinomycetes</taxon>
        <taxon>Pseudonocardiales</taxon>
        <taxon>Pseudonocardiaceae</taxon>
        <taxon>Umezawaea</taxon>
    </lineage>
</organism>
<evidence type="ECO:0000256" key="6">
    <source>
        <dbReference type="ARBA" id="ARBA00022692"/>
    </source>
</evidence>
<dbReference type="SMART" id="SM00304">
    <property type="entry name" value="HAMP"/>
    <property type="match status" value="1"/>
</dbReference>
<keyword evidence="8 11" id="KW-1133">Transmembrane helix</keyword>
<evidence type="ECO:0000256" key="7">
    <source>
        <dbReference type="ARBA" id="ARBA00022777"/>
    </source>
</evidence>
<evidence type="ECO:0000313" key="14">
    <source>
        <dbReference type="EMBL" id="PRY30269.1"/>
    </source>
</evidence>
<evidence type="ECO:0000256" key="9">
    <source>
        <dbReference type="ARBA" id="ARBA00023012"/>
    </source>
</evidence>
<accession>A0A2T0SA17</accession>
<gene>
    <name evidence="14" type="ORF">CLV43_1241</name>
</gene>
<dbReference type="SMART" id="SM00388">
    <property type="entry name" value="HisKA"/>
    <property type="match status" value="1"/>
</dbReference>
<dbReference type="PRINTS" id="PR00344">
    <property type="entry name" value="BCTRLSENSOR"/>
</dbReference>
<dbReference type="PROSITE" id="PS50885">
    <property type="entry name" value="HAMP"/>
    <property type="match status" value="1"/>
</dbReference>
<dbReference type="SMART" id="SM00387">
    <property type="entry name" value="HATPase_c"/>
    <property type="match status" value="1"/>
</dbReference>
<dbReference type="PANTHER" id="PTHR45436:SF5">
    <property type="entry name" value="SENSOR HISTIDINE KINASE TRCS"/>
    <property type="match status" value="1"/>
</dbReference>
<dbReference type="PANTHER" id="PTHR45436">
    <property type="entry name" value="SENSOR HISTIDINE KINASE YKOH"/>
    <property type="match status" value="1"/>
</dbReference>
<dbReference type="EC" id="2.7.13.3" evidence="3"/>
<dbReference type="GO" id="GO:0000155">
    <property type="term" value="F:phosphorelay sensor kinase activity"/>
    <property type="evidence" value="ECO:0007669"/>
    <property type="project" value="InterPro"/>
</dbReference>
<dbReference type="InterPro" id="IPR036890">
    <property type="entry name" value="HATPase_C_sf"/>
</dbReference>
<evidence type="ECO:0000256" key="11">
    <source>
        <dbReference type="SAM" id="Phobius"/>
    </source>
</evidence>
<dbReference type="InterPro" id="IPR050428">
    <property type="entry name" value="TCS_sensor_his_kinase"/>
</dbReference>
<keyword evidence="10 11" id="KW-0472">Membrane</keyword>
<comment type="caution">
    <text evidence="14">The sequence shown here is derived from an EMBL/GenBank/DDBJ whole genome shotgun (WGS) entry which is preliminary data.</text>
</comment>
<dbReference type="Gene3D" id="6.10.340.10">
    <property type="match status" value="1"/>
</dbReference>
<dbReference type="GO" id="GO:0005886">
    <property type="term" value="C:plasma membrane"/>
    <property type="evidence" value="ECO:0007669"/>
    <property type="project" value="UniProtKB-SubCell"/>
</dbReference>
<feature type="domain" description="Histidine kinase" evidence="12">
    <location>
        <begin position="170"/>
        <end position="384"/>
    </location>
</feature>
<dbReference type="SUPFAM" id="SSF158472">
    <property type="entry name" value="HAMP domain-like"/>
    <property type="match status" value="1"/>
</dbReference>
<comment type="subcellular location">
    <subcellularLocation>
        <location evidence="2">Cell membrane</location>
    </subcellularLocation>
</comment>
<evidence type="ECO:0000256" key="1">
    <source>
        <dbReference type="ARBA" id="ARBA00000085"/>
    </source>
</evidence>
<dbReference type="Gene3D" id="1.10.287.130">
    <property type="match status" value="1"/>
</dbReference>
<evidence type="ECO:0000259" key="12">
    <source>
        <dbReference type="PROSITE" id="PS50109"/>
    </source>
</evidence>
<dbReference type="InterPro" id="IPR003594">
    <property type="entry name" value="HATPase_dom"/>
</dbReference>
<dbReference type="PROSITE" id="PS50109">
    <property type="entry name" value="HIS_KIN"/>
    <property type="match status" value="1"/>
</dbReference>
<dbReference type="InterPro" id="IPR003660">
    <property type="entry name" value="HAMP_dom"/>
</dbReference>
<dbReference type="SUPFAM" id="SSF55874">
    <property type="entry name" value="ATPase domain of HSP90 chaperone/DNA topoisomerase II/histidine kinase"/>
    <property type="match status" value="1"/>
</dbReference>
<proteinExistence type="predicted"/>
<dbReference type="SUPFAM" id="SSF47384">
    <property type="entry name" value="Homodimeric domain of signal transducing histidine kinase"/>
    <property type="match status" value="1"/>
</dbReference>
<dbReference type="InterPro" id="IPR005467">
    <property type="entry name" value="His_kinase_dom"/>
</dbReference>
<dbReference type="InterPro" id="IPR003661">
    <property type="entry name" value="HisK_dim/P_dom"/>
</dbReference>
<feature type="transmembrane region" description="Helical" evidence="11">
    <location>
        <begin position="20"/>
        <end position="45"/>
    </location>
</feature>
<dbReference type="RefSeq" id="WP_245887504.1">
    <property type="nucleotide sequence ID" value="NZ_PVTF01000024.1"/>
</dbReference>
<dbReference type="Pfam" id="PF02518">
    <property type="entry name" value="HATPase_c"/>
    <property type="match status" value="1"/>
</dbReference>
<dbReference type="Gene3D" id="3.30.565.10">
    <property type="entry name" value="Histidine kinase-like ATPase, C-terminal domain"/>
    <property type="match status" value="1"/>
</dbReference>
<evidence type="ECO:0000256" key="3">
    <source>
        <dbReference type="ARBA" id="ARBA00012438"/>
    </source>
</evidence>
<keyword evidence="6 11" id="KW-0812">Transmembrane</keyword>
<keyword evidence="15" id="KW-1185">Reference proteome</keyword>
<dbReference type="Proteomes" id="UP000239494">
    <property type="component" value="Unassembled WGS sequence"/>
</dbReference>
<dbReference type="CDD" id="cd06225">
    <property type="entry name" value="HAMP"/>
    <property type="match status" value="1"/>
</dbReference>
<dbReference type="Pfam" id="PF00512">
    <property type="entry name" value="HisKA"/>
    <property type="match status" value="1"/>
</dbReference>
<evidence type="ECO:0000259" key="13">
    <source>
        <dbReference type="PROSITE" id="PS50885"/>
    </source>
</evidence>
<keyword evidence="5" id="KW-0808">Transferase</keyword>
<evidence type="ECO:0000256" key="8">
    <source>
        <dbReference type="ARBA" id="ARBA00022989"/>
    </source>
</evidence>
<keyword evidence="4" id="KW-0597">Phosphoprotein</keyword>
<sequence length="385" mass="40987">MRGPPLRTDFTRRRGPGLRLRITLLATALVAFVSCLLLLLAWMLVGRVVDSMPTYPAGSTVQVDGVEVATDALSQVLGAHARTDVVRSGAIAFCFVVLAAAVLAWALTGRVLKPVHDVTDAARRLSADSMGERLRLAGPRDEVAELADTFDEMLDRLQAAFDSQRRFVANASHELRTPLSVIRTELDVTLSDPDADDAELRRMAGVVRSATERAEQLVSALLLLARTEGIGLAVHEPVDLAAVVDSAWRAVRTESVDRQLRVGLRTAPAPAVGDPALLERIAGNLLENAVRHNVVGGWIDVVTEGGPQWSVLRVSSSGPPIAPERVDELFEPFRRGGTDRTARTGTGLGLSIVRAAVSAHEGRVHAEAVPGGGLAVTVHLPAAGQ</sequence>
<dbReference type="EMBL" id="PVTF01000024">
    <property type="protein sequence ID" value="PRY30269.1"/>
    <property type="molecule type" value="Genomic_DNA"/>
</dbReference>
<comment type="catalytic activity">
    <reaction evidence="1">
        <text>ATP + protein L-histidine = ADP + protein N-phospho-L-histidine.</text>
        <dbReference type="EC" id="2.7.13.3"/>
    </reaction>
</comment>
<keyword evidence="7" id="KW-0418">Kinase</keyword>
<protein>
    <recommendedName>
        <fullName evidence="3">histidine kinase</fullName>
        <ecNumber evidence="3">2.7.13.3</ecNumber>
    </recommendedName>
</protein>
<dbReference type="InterPro" id="IPR004358">
    <property type="entry name" value="Sig_transdc_His_kin-like_C"/>
</dbReference>
<keyword evidence="9" id="KW-0902">Two-component regulatory system</keyword>
<name>A0A2T0SA17_9PSEU</name>
<dbReference type="AlphaFoldDB" id="A0A2T0SA17"/>
<dbReference type="CDD" id="cd00082">
    <property type="entry name" value="HisKA"/>
    <property type="match status" value="1"/>
</dbReference>
<feature type="domain" description="HAMP" evidence="13">
    <location>
        <begin position="109"/>
        <end position="162"/>
    </location>
</feature>